<dbReference type="Proteomes" id="UP000450676">
    <property type="component" value="Unassembled WGS sequence"/>
</dbReference>
<dbReference type="GO" id="GO:0016301">
    <property type="term" value="F:kinase activity"/>
    <property type="evidence" value="ECO:0007669"/>
    <property type="project" value="UniProtKB-KW"/>
</dbReference>
<evidence type="ECO:0000313" key="1">
    <source>
        <dbReference type="EMBL" id="MYN11224.1"/>
    </source>
</evidence>
<organism evidence="1 2">
    <name type="scientific">Pseudoduganella aquatica</name>
    <dbReference type="NCBI Taxonomy" id="2660641"/>
    <lineage>
        <taxon>Bacteria</taxon>
        <taxon>Pseudomonadati</taxon>
        <taxon>Pseudomonadota</taxon>
        <taxon>Betaproteobacteria</taxon>
        <taxon>Burkholderiales</taxon>
        <taxon>Oxalobacteraceae</taxon>
        <taxon>Telluria group</taxon>
        <taxon>Pseudoduganella</taxon>
    </lineage>
</organism>
<sequence>MLTAPEPTVSSLAPAELARRLARGGIVLQTGAYTTHLESSVPSVAQGLALLYGGYALRGADAFADFHLRVVQPAGLRRWWRPQVMLMHNGASMFKPLPLAQAFPMFEWGLNWCVSSRAHDCLIVHAAVLERHGRALILPAPPGSGKSTLCAALAHRGWRLLSDELALIQLADGRLQPLPRPISLKNASIPLMQRYLAADGAVFSPPVADTVKGTVAHLQAPPASVARSAETAAPGWIVFPRYQAGAATELAPLPKAGTVLRVAENSFNYSLLAERGFDALAGLVDAAHCHSFVYSQLDEAVALFERLAQQP</sequence>
<accession>A0A7X4HHQ8</accession>
<keyword evidence="2" id="KW-1185">Reference proteome</keyword>
<dbReference type="InterPro" id="IPR027417">
    <property type="entry name" value="P-loop_NTPase"/>
</dbReference>
<dbReference type="NCBIfam" id="TIGR04352">
    <property type="entry name" value="HprK_rel_A"/>
    <property type="match status" value="1"/>
</dbReference>
<protein>
    <submittedName>
        <fullName evidence="1">HprK-related kinase A</fullName>
    </submittedName>
</protein>
<dbReference type="EMBL" id="WWCU01000060">
    <property type="protein sequence ID" value="MYN11224.1"/>
    <property type="molecule type" value="Genomic_DNA"/>
</dbReference>
<evidence type="ECO:0000313" key="2">
    <source>
        <dbReference type="Proteomes" id="UP000450676"/>
    </source>
</evidence>
<reference evidence="1 2" key="1">
    <citation type="submission" date="2019-12" db="EMBL/GenBank/DDBJ databases">
        <title>Novel species isolated from a subtropical stream in China.</title>
        <authorList>
            <person name="Lu H."/>
        </authorList>
    </citation>
    <scope>NUCLEOTIDE SEQUENCE [LARGE SCALE GENOMIC DNA]</scope>
    <source>
        <strain evidence="1 2">FT127W</strain>
    </source>
</reference>
<proteinExistence type="predicted"/>
<dbReference type="SUPFAM" id="SSF53795">
    <property type="entry name" value="PEP carboxykinase-like"/>
    <property type="match status" value="1"/>
</dbReference>
<gene>
    <name evidence="1" type="ORF">GTP77_28320</name>
</gene>
<dbReference type="AlphaFoldDB" id="A0A7X4HHQ8"/>
<comment type="caution">
    <text evidence="1">The sequence shown here is derived from an EMBL/GenBank/DDBJ whole genome shotgun (WGS) entry which is preliminary data.</text>
</comment>
<dbReference type="RefSeq" id="WP_161075495.1">
    <property type="nucleotide sequence ID" value="NZ_WWCU01000060.1"/>
</dbReference>
<name>A0A7X4HHQ8_9BURK</name>
<keyword evidence="1" id="KW-0418">Kinase</keyword>
<keyword evidence="1" id="KW-0808">Transferase</keyword>
<dbReference type="Gene3D" id="3.40.50.300">
    <property type="entry name" value="P-loop containing nucleotide triphosphate hydrolases"/>
    <property type="match status" value="1"/>
</dbReference>
<dbReference type="InterPro" id="IPR027600">
    <property type="entry name" value="HprK-rel_A"/>
</dbReference>